<dbReference type="Gene3D" id="2.60.40.1210">
    <property type="entry name" value="Cellobiose dehydrogenase, cytochrome domain"/>
    <property type="match status" value="1"/>
</dbReference>
<dbReference type="EMBL" id="KN839856">
    <property type="protein sequence ID" value="KIJ62247.1"/>
    <property type="molecule type" value="Genomic_DNA"/>
</dbReference>
<proteinExistence type="predicted"/>
<name>A0A0C9WD83_9AGAM</name>
<dbReference type="PANTHER" id="PTHR47797:SF5">
    <property type="entry name" value="CELLOBIOSE DEHYDROGENASE CYTOCHROME DOMAIN-CONTAINING PROTEIN"/>
    <property type="match status" value="1"/>
</dbReference>
<evidence type="ECO:0000256" key="1">
    <source>
        <dbReference type="SAM" id="SignalP"/>
    </source>
</evidence>
<dbReference type="OrthoDB" id="413885at2759"/>
<dbReference type="PANTHER" id="PTHR47797">
    <property type="entry name" value="DEHYDROGENASE, PUTATIVE (AFU_ORTHOLOGUE AFUA_8G05805)-RELATED"/>
    <property type="match status" value="1"/>
</dbReference>
<accession>A0A0C9WD83</accession>
<dbReference type="HOGENOM" id="CLU_081649_2_0_1"/>
<feature type="chain" id="PRO_5002215956" evidence="1">
    <location>
        <begin position="20"/>
        <end position="200"/>
    </location>
</feature>
<evidence type="ECO:0000259" key="2">
    <source>
        <dbReference type="SMART" id="SM00664"/>
    </source>
</evidence>
<keyword evidence="1" id="KW-0732">Signal</keyword>
<dbReference type="SMART" id="SM00664">
    <property type="entry name" value="DoH"/>
    <property type="match status" value="1"/>
</dbReference>
<gene>
    <name evidence="3" type="ORF">HYDPIDRAFT_114728</name>
</gene>
<organism evidence="3 4">
    <name type="scientific">Hydnomerulius pinastri MD-312</name>
    <dbReference type="NCBI Taxonomy" id="994086"/>
    <lineage>
        <taxon>Eukaryota</taxon>
        <taxon>Fungi</taxon>
        <taxon>Dikarya</taxon>
        <taxon>Basidiomycota</taxon>
        <taxon>Agaricomycotina</taxon>
        <taxon>Agaricomycetes</taxon>
        <taxon>Agaricomycetidae</taxon>
        <taxon>Boletales</taxon>
        <taxon>Boletales incertae sedis</taxon>
        <taxon>Leucogyrophana</taxon>
    </lineage>
</organism>
<keyword evidence="4" id="KW-1185">Reference proteome</keyword>
<dbReference type="Pfam" id="PF16010">
    <property type="entry name" value="CDH-cyt"/>
    <property type="match status" value="1"/>
</dbReference>
<evidence type="ECO:0000313" key="4">
    <source>
        <dbReference type="Proteomes" id="UP000053820"/>
    </source>
</evidence>
<feature type="domain" description="DOMON" evidence="2">
    <location>
        <begin position="72"/>
        <end position="161"/>
    </location>
</feature>
<dbReference type="AlphaFoldDB" id="A0A0C9WD83"/>
<dbReference type="InterPro" id="IPR015920">
    <property type="entry name" value="Cellobiose_DH-like_cyt"/>
</dbReference>
<dbReference type="SUPFAM" id="SSF49344">
    <property type="entry name" value="CBD9-like"/>
    <property type="match status" value="1"/>
</dbReference>
<sequence length="200" mass="21839">MALSHLLLSLLAISTSVFAQSSTTYTDPDNGITFQGYTDTTTDVTIGLVFPEGSDSNDEFIGEIVSPLTNQWVGVCLGGTMLDNLLLVAWPYEDTVVYSPRYATSYSLPALYEGPTITSLESTSVNSTYWKWVFRCENCTTWTGGSINLTSTASPLAWALSNTTVDDPADPDSAFAKHTNDGSFEEDFYAAQSAYYFNWA</sequence>
<evidence type="ECO:0000313" key="3">
    <source>
        <dbReference type="EMBL" id="KIJ62247.1"/>
    </source>
</evidence>
<dbReference type="InterPro" id="IPR005018">
    <property type="entry name" value="DOMON_domain"/>
</dbReference>
<feature type="signal peptide" evidence="1">
    <location>
        <begin position="1"/>
        <end position="19"/>
    </location>
</feature>
<dbReference type="Proteomes" id="UP000053820">
    <property type="component" value="Unassembled WGS sequence"/>
</dbReference>
<reference evidence="3 4" key="1">
    <citation type="submission" date="2014-04" db="EMBL/GenBank/DDBJ databases">
        <title>Evolutionary Origins and Diversification of the Mycorrhizal Mutualists.</title>
        <authorList>
            <consortium name="DOE Joint Genome Institute"/>
            <consortium name="Mycorrhizal Genomics Consortium"/>
            <person name="Kohler A."/>
            <person name="Kuo A."/>
            <person name="Nagy L.G."/>
            <person name="Floudas D."/>
            <person name="Copeland A."/>
            <person name="Barry K.W."/>
            <person name="Cichocki N."/>
            <person name="Veneault-Fourrey C."/>
            <person name="LaButti K."/>
            <person name="Lindquist E.A."/>
            <person name="Lipzen A."/>
            <person name="Lundell T."/>
            <person name="Morin E."/>
            <person name="Murat C."/>
            <person name="Riley R."/>
            <person name="Ohm R."/>
            <person name="Sun H."/>
            <person name="Tunlid A."/>
            <person name="Henrissat B."/>
            <person name="Grigoriev I.V."/>
            <person name="Hibbett D.S."/>
            <person name="Martin F."/>
        </authorList>
    </citation>
    <scope>NUCLEOTIDE SEQUENCE [LARGE SCALE GENOMIC DNA]</scope>
    <source>
        <strain evidence="3 4">MD-312</strain>
    </source>
</reference>
<dbReference type="CDD" id="cd09630">
    <property type="entry name" value="CDH_like_cytochrome"/>
    <property type="match status" value="1"/>
</dbReference>
<protein>
    <submittedName>
        <fullName evidence="3">Iron reductase domain protein</fullName>
    </submittedName>
</protein>